<dbReference type="AlphaFoldDB" id="A0A9Q8URA0"/>
<organism evidence="2 3">
    <name type="scientific">Passalora fulva</name>
    <name type="common">Tomato leaf mold</name>
    <name type="synonym">Cladosporium fulvum</name>
    <dbReference type="NCBI Taxonomy" id="5499"/>
    <lineage>
        <taxon>Eukaryota</taxon>
        <taxon>Fungi</taxon>
        <taxon>Dikarya</taxon>
        <taxon>Ascomycota</taxon>
        <taxon>Pezizomycotina</taxon>
        <taxon>Dothideomycetes</taxon>
        <taxon>Dothideomycetidae</taxon>
        <taxon>Mycosphaerellales</taxon>
        <taxon>Mycosphaerellaceae</taxon>
        <taxon>Fulvia</taxon>
    </lineage>
</organism>
<feature type="compositionally biased region" description="Low complexity" evidence="1">
    <location>
        <begin position="28"/>
        <end position="42"/>
    </location>
</feature>
<dbReference type="EMBL" id="CP090169">
    <property type="protein sequence ID" value="UJO19584.1"/>
    <property type="molecule type" value="Genomic_DNA"/>
</dbReference>
<dbReference type="GeneID" id="71989941"/>
<sequence>MSTARYSCKACHLVRQEAVQQLSRPTGRRCFSSSRTQRSSWSGQEEQDGRRNRFDPAIKGGVVGGGLVALAWYTWHNFFEDVRHPHITEQPKNYLDFGAEQFRVIFREITPGPTDEVIRALKEVADEYSPWIPGGREFVEKSFSDLQRVRKHHETEVNEIVRDTYDELRDVSNRRSARLEAVNATWYILSRRLEEISSLAGDVAHQILESHPEMRDKLDCSFDQLRQLCDRLGPGAKREVDETFSEVSRIVKQGVDASTADDIRRKVQAKAQEIRQRSDRAWSLAMEQLQPALERNPRVKRIVDENLETLRQGRAKEVAEKIRQAVMSGSNGEFERYIKDLSTRYDTIDKRDVYDSKRYEGFELA</sequence>
<evidence type="ECO:0000313" key="3">
    <source>
        <dbReference type="Proteomes" id="UP000756132"/>
    </source>
</evidence>
<keyword evidence="3" id="KW-1185">Reference proteome</keyword>
<accession>A0A9Q8URA0</accession>
<evidence type="ECO:0000313" key="2">
    <source>
        <dbReference type="EMBL" id="UJO19584.1"/>
    </source>
</evidence>
<reference evidence="2" key="2">
    <citation type="journal article" date="2022" name="Microb. Genom.">
        <title>A chromosome-scale genome assembly of the tomato pathogen Cladosporium fulvum reveals a compartmentalized genome architecture and the presence of a dispensable chromosome.</title>
        <authorList>
            <person name="Zaccaron A.Z."/>
            <person name="Chen L.H."/>
            <person name="Samaras A."/>
            <person name="Stergiopoulos I."/>
        </authorList>
    </citation>
    <scope>NUCLEOTIDE SEQUENCE</scope>
    <source>
        <strain evidence="2">Race5_Kim</strain>
    </source>
</reference>
<dbReference type="OrthoDB" id="3883941at2759"/>
<gene>
    <name evidence="2" type="ORF">CLAFUR5_10063</name>
</gene>
<proteinExistence type="predicted"/>
<dbReference type="KEGG" id="ffu:CLAFUR5_10063"/>
<reference evidence="2" key="1">
    <citation type="submission" date="2021-12" db="EMBL/GenBank/DDBJ databases">
        <authorList>
            <person name="Zaccaron A."/>
            <person name="Stergiopoulos I."/>
        </authorList>
    </citation>
    <scope>NUCLEOTIDE SEQUENCE</scope>
    <source>
        <strain evidence="2">Race5_Kim</strain>
    </source>
</reference>
<evidence type="ECO:0000256" key="1">
    <source>
        <dbReference type="SAM" id="MobiDB-lite"/>
    </source>
</evidence>
<name>A0A9Q8URA0_PASFU</name>
<dbReference type="RefSeq" id="XP_047763950.1">
    <property type="nucleotide sequence ID" value="XM_047909211.1"/>
</dbReference>
<feature type="region of interest" description="Disordered" evidence="1">
    <location>
        <begin position="25"/>
        <end position="53"/>
    </location>
</feature>
<protein>
    <submittedName>
        <fullName evidence="2">Uncharacterized protein</fullName>
    </submittedName>
</protein>
<dbReference type="Proteomes" id="UP000756132">
    <property type="component" value="Chromosome 7"/>
</dbReference>